<protein>
    <submittedName>
        <fullName evidence="2">Uncharacterized protein</fullName>
    </submittedName>
</protein>
<name>A0A915KS93_ROMCU</name>
<dbReference type="WBParaSite" id="nRc.2.0.1.t40518-RA">
    <property type="protein sequence ID" value="nRc.2.0.1.t40518-RA"/>
    <property type="gene ID" value="nRc.2.0.1.g40518"/>
</dbReference>
<keyword evidence="1" id="KW-1185">Reference proteome</keyword>
<organism evidence="1 2">
    <name type="scientific">Romanomermis culicivorax</name>
    <name type="common">Nematode worm</name>
    <dbReference type="NCBI Taxonomy" id="13658"/>
    <lineage>
        <taxon>Eukaryota</taxon>
        <taxon>Metazoa</taxon>
        <taxon>Ecdysozoa</taxon>
        <taxon>Nematoda</taxon>
        <taxon>Enoplea</taxon>
        <taxon>Dorylaimia</taxon>
        <taxon>Mermithida</taxon>
        <taxon>Mermithoidea</taxon>
        <taxon>Mermithidae</taxon>
        <taxon>Romanomermis</taxon>
    </lineage>
</organism>
<proteinExistence type="predicted"/>
<evidence type="ECO:0000313" key="1">
    <source>
        <dbReference type="Proteomes" id="UP000887565"/>
    </source>
</evidence>
<evidence type="ECO:0000313" key="2">
    <source>
        <dbReference type="WBParaSite" id="nRc.2.0.1.t40518-RA"/>
    </source>
</evidence>
<dbReference type="AlphaFoldDB" id="A0A915KS93"/>
<sequence>MLNNVLTLPPTKWWKHHDRSSVVAEEYAEKFNFPTFSDSKLSALSTEQVTLASLLIFSPKLWKCNSKSLKQTRIAFLRFLFGLIKTRK</sequence>
<accession>A0A915KS93</accession>
<reference evidence="2" key="1">
    <citation type="submission" date="2022-11" db="UniProtKB">
        <authorList>
            <consortium name="WormBaseParasite"/>
        </authorList>
    </citation>
    <scope>IDENTIFICATION</scope>
</reference>
<dbReference type="Proteomes" id="UP000887565">
    <property type="component" value="Unplaced"/>
</dbReference>